<evidence type="ECO:0000256" key="6">
    <source>
        <dbReference type="ARBA" id="ARBA00022967"/>
    </source>
</evidence>
<proteinExistence type="inferred from homology"/>
<evidence type="ECO:0000256" key="5">
    <source>
        <dbReference type="ARBA" id="ARBA00022840"/>
    </source>
</evidence>
<dbReference type="InterPro" id="IPR017871">
    <property type="entry name" value="ABC_transporter-like_CS"/>
</dbReference>
<keyword evidence="8" id="KW-0046">Antibiotic resistance</keyword>
<protein>
    <submittedName>
        <fullName evidence="12">Daunorubicin resistance ABC transporter ATP-binding subunit</fullName>
    </submittedName>
</protein>
<keyword evidence="4" id="KW-0547">Nucleotide-binding</keyword>
<dbReference type="SMART" id="SM00382">
    <property type="entry name" value="AAA"/>
    <property type="match status" value="1"/>
</dbReference>
<dbReference type="GO" id="GO:0016887">
    <property type="term" value="F:ATP hydrolysis activity"/>
    <property type="evidence" value="ECO:0007669"/>
    <property type="project" value="InterPro"/>
</dbReference>
<dbReference type="InterPro" id="IPR027417">
    <property type="entry name" value="P-loop_NTPase"/>
</dbReference>
<dbReference type="GO" id="GO:0005886">
    <property type="term" value="C:plasma membrane"/>
    <property type="evidence" value="ECO:0007669"/>
    <property type="project" value="UniProtKB-SubCell"/>
</dbReference>
<dbReference type="GO" id="GO:1900753">
    <property type="term" value="P:doxorubicin transport"/>
    <property type="evidence" value="ECO:0007669"/>
    <property type="project" value="InterPro"/>
</dbReference>
<keyword evidence="10" id="KW-0812">Transmembrane</keyword>
<dbReference type="GO" id="GO:0043215">
    <property type="term" value="P:daunorubicin transport"/>
    <property type="evidence" value="ECO:0007669"/>
    <property type="project" value="InterPro"/>
</dbReference>
<keyword evidence="6" id="KW-1278">Translocase</keyword>
<feature type="transmembrane region" description="Helical" evidence="10">
    <location>
        <begin position="86"/>
        <end position="108"/>
    </location>
</feature>
<dbReference type="NCBIfam" id="TIGR01188">
    <property type="entry name" value="drrA"/>
    <property type="match status" value="1"/>
</dbReference>
<dbReference type="PROSITE" id="PS00211">
    <property type="entry name" value="ABC_TRANSPORTER_1"/>
    <property type="match status" value="1"/>
</dbReference>
<evidence type="ECO:0000259" key="11">
    <source>
        <dbReference type="PROSITE" id="PS50893"/>
    </source>
</evidence>
<keyword evidence="2" id="KW-0813">Transport</keyword>
<reference evidence="12" key="1">
    <citation type="submission" date="2016-10" db="EMBL/GenBank/DDBJ databases">
        <authorList>
            <person name="Varghese N."/>
            <person name="Submissions S."/>
        </authorList>
    </citation>
    <scope>NUCLEOTIDE SEQUENCE [LARGE SCALE GENOMIC DNA]</scope>
    <source>
        <strain evidence="12">DSM 22082</strain>
    </source>
</reference>
<dbReference type="Gene3D" id="3.40.50.300">
    <property type="entry name" value="P-loop containing nucleotide triphosphate hydrolases"/>
    <property type="match status" value="1"/>
</dbReference>
<feature type="domain" description="ABC transporter" evidence="11">
    <location>
        <begin position="251"/>
        <end position="481"/>
    </location>
</feature>
<dbReference type="FunFam" id="3.40.50.300:FF:000589">
    <property type="entry name" value="ABC transporter, ATP-binding subunit"/>
    <property type="match status" value="1"/>
</dbReference>
<dbReference type="Proteomes" id="UP000199700">
    <property type="component" value="Chromosome"/>
</dbReference>
<dbReference type="EMBL" id="LT629739">
    <property type="protein sequence ID" value="SDS39230.1"/>
    <property type="molecule type" value="Genomic_DNA"/>
</dbReference>
<gene>
    <name evidence="12" type="ORF">SAMN04489751_1909</name>
</gene>
<evidence type="ECO:0000256" key="10">
    <source>
        <dbReference type="SAM" id="Phobius"/>
    </source>
</evidence>
<organism evidence="12 13">
    <name type="scientific">Brevibacterium sandarakinum</name>
    <dbReference type="NCBI Taxonomy" id="629680"/>
    <lineage>
        <taxon>Bacteria</taxon>
        <taxon>Bacillati</taxon>
        <taxon>Actinomycetota</taxon>
        <taxon>Actinomycetes</taxon>
        <taxon>Micrococcales</taxon>
        <taxon>Brevibacteriaceae</taxon>
        <taxon>Brevibacterium</taxon>
    </lineage>
</organism>
<dbReference type="InterPro" id="IPR003439">
    <property type="entry name" value="ABC_transporter-like_ATP-bd"/>
</dbReference>
<dbReference type="GO" id="GO:0046677">
    <property type="term" value="P:response to antibiotic"/>
    <property type="evidence" value="ECO:0007669"/>
    <property type="project" value="UniProtKB-KW"/>
</dbReference>
<keyword evidence="13" id="KW-1185">Reference proteome</keyword>
<sequence length="570" mass="61693">MNTATRTPQTEPSRARALLARGAGMEKIVYAAIGRAIARKPWKARDAKGFHYHAQSLAILVIFIVLSAVEILIIDLIVHQWLWVRIPLLIIGIWGLVWMTGLLCAHFMRPHTVGSEGIRVRDGLDMDAHVTWDDVYSVGLKNRNYEPKTPSVIDDQEGRSLVMNITDQTNIEVVLDRPTTITLPGLPPKGGEQVIDRIYLWTDEAKGFLDAVREHIGSEADSAAGKKARAQAAQDEERRKRMAQYSNGPAIEVSGLVKRFGDTTALDGIDLTVEPGSVLGLLGPNGSGKTTTVRILATLTKADEGTARVCGYDVVRDAYQVRQLIGLTGQYASVDKDLSGHQNLTMIGRLLGMSRKQAQARASELIEEAGLADAATKPAKTYSGGMRRRLDLAASIMGEAAVVFLDEPTTGLDPARRGETWAMIRRLAAQGSTVLLTTQYLEEADHLANDIVVIDAGKVIAAGTPDSLKRRMGSQTLDLRLSDPSQLEEATNRVQSIIDAAPVVDAHTGQLSAAVTDGQVMPAIVRSLDEADIGVSELSLRLPSLDDVFLTLTGHRATPADEKNEKEAAA</sequence>
<dbReference type="PANTHER" id="PTHR42711">
    <property type="entry name" value="ABC TRANSPORTER ATP-BINDING PROTEIN"/>
    <property type="match status" value="1"/>
</dbReference>
<feature type="transmembrane region" description="Helical" evidence="10">
    <location>
        <begin position="52"/>
        <end position="74"/>
    </location>
</feature>
<comment type="subcellular location">
    <subcellularLocation>
        <location evidence="1">Cell membrane</location>
        <topology evidence="1">Peripheral membrane protein</topology>
        <orientation evidence="1">Cytoplasmic side</orientation>
    </subcellularLocation>
</comment>
<dbReference type="InterPro" id="IPR025302">
    <property type="entry name" value="DrrA1/2-like_C"/>
</dbReference>
<keyword evidence="7 10" id="KW-0472">Membrane</keyword>
<evidence type="ECO:0000313" key="13">
    <source>
        <dbReference type="Proteomes" id="UP000199700"/>
    </source>
</evidence>
<dbReference type="PROSITE" id="PS50893">
    <property type="entry name" value="ABC_TRANSPORTER_2"/>
    <property type="match status" value="1"/>
</dbReference>
<keyword evidence="3" id="KW-1003">Cell membrane</keyword>
<evidence type="ECO:0000256" key="1">
    <source>
        <dbReference type="ARBA" id="ARBA00004413"/>
    </source>
</evidence>
<evidence type="ECO:0000256" key="8">
    <source>
        <dbReference type="ARBA" id="ARBA00023251"/>
    </source>
</evidence>
<dbReference type="InterPro" id="IPR003593">
    <property type="entry name" value="AAA+_ATPase"/>
</dbReference>
<dbReference type="SUPFAM" id="SSF52540">
    <property type="entry name" value="P-loop containing nucleoside triphosphate hydrolases"/>
    <property type="match status" value="1"/>
</dbReference>
<dbReference type="Pfam" id="PF00005">
    <property type="entry name" value="ABC_tran"/>
    <property type="match status" value="1"/>
</dbReference>
<dbReference type="InterPro" id="IPR005894">
    <property type="entry name" value="DrrA"/>
</dbReference>
<name>A0A1H1RU71_BRESA</name>
<dbReference type="Pfam" id="PF13732">
    <property type="entry name" value="DrrA1-3_C"/>
    <property type="match status" value="1"/>
</dbReference>
<keyword evidence="5 12" id="KW-0067">ATP-binding</keyword>
<evidence type="ECO:0000313" key="12">
    <source>
        <dbReference type="EMBL" id="SDS39230.1"/>
    </source>
</evidence>
<accession>A0A1H1RU71</accession>
<dbReference type="AlphaFoldDB" id="A0A1H1RU71"/>
<dbReference type="PANTHER" id="PTHR42711:SF19">
    <property type="entry name" value="DOXORUBICIN RESISTANCE ATP-BINDING PROTEIN DRRA"/>
    <property type="match status" value="1"/>
</dbReference>
<keyword evidence="10" id="KW-1133">Transmembrane helix</keyword>
<evidence type="ECO:0000256" key="9">
    <source>
        <dbReference type="ARBA" id="ARBA00049985"/>
    </source>
</evidence>
<dbReference type="GO" id="GO:0005524">
    <property type="term" value="F:ATP binding"/>
    <property type="evidence" value="ECO:0007669"/>
    <property type="project" value="UniProtKB-KW"/>
</dbReference>
<dbReference type="STRING" id="629680.SAMN04489751_1909"/>
<dbReference type="InterPro" id="IPR050763">
    <property type="entry name" value="ABC_transporter_ATP-binding"/>
</dbReference>
<evidence type="ECO:0000256" key="3">
    <source>
        <dbReference type="ARBA" id="ARBA00022475"/>
    </source>
</evidence>
<evidence type="ECO:0000256" key="7">
    <source>
        <dbReference type="ARBA" id="ARBA00023136"/>
    </source>
</evidence>
<evidence type="ECO:0000256" key="2">
    <source>
        <dbReference type="ARBA" id="ARBA00022448"/>
    </source>
</evidence>
<dbReference type="RefSeq" id="WP_331712243.1">
    <property type="nucleotide sequence ID" value="NZ_LT629739.1"/>
</dbReference>
<evidence type="ECO:0000256" key="4">
    <source>
        <dbReference type="ARBA" id="ARBA00022741"/>
    </source>
</evidence>
<comment type="similarity">
    <text evidence="9">Belongs to the ABC transporter superfamily. Drug exporter-1 (DrugE1) (TC 3.A.1.105) family.</text>
</comment>